<evidence type="ECO:0000256" key="1">
    <source>
        <dbReference type="SAM" id="Phobius"/>
    </source>
</evidence>
<evidence type="ECO:0000313" key="2">
    <source>
        <dbReference type="EMBL" id="KAE9396894.1"/>
    </source>
</evidence>
<evidence type="ECO:0000313" key="3">
    <source>
        <dbReference type="Proteomes" id="UP000799118"/>
    </source>
</evidence>
<dbReference type="EMBL" id="ML769506">
    <property type="protein sequence ID" value="KAE9396894.1"/>
    <property type="molecule type" value="Genomic_DNA"/>
</dbReference>
<feature type="transmembrane region" description="Helical" evidence="1">
    <location>
        <begin position="180"/>
        <end position="199"/>
    </location>
</feature>
<organism evidence="2 3">
    <name type="scientific">Gymnopus androsaceus JB14</name>
    <dbReference type="NCBI Taxonomy" id="1447944"/>
    <lineage>
        <taxon>Eukaryota</taxon>
        <taxon>Fungi</taxon>
        <taxon>Dikarya</taxon>
        <taxon>Basidiomycota</taxon>
        <taxon>Agaricomycotina</taxon>
        <taxon>Agaricomycetes</taxon>
        <taxon>Agaricomycetidae</taxon>
        <taxon>Agaricales</taxon>
        <taxon>Marasmiineae</taxon>
        <taxon>Omphalotaceae</taxon>
        <taxon>Gymnopus</taxon>
    </lineage>
</organism>
<feature type="transmembrane region" description="Helical" evidence="1">
    <location>
        <begin position="5"/>
        <end position="22"/>
    </location>
</feature>
<feature type="non-terminal residue" evidence="2">
    <location>
        <position position="1"/>
    </location>
</feature>
<keyword evidence="1" id="KW-0472">Membrane</keyword>
<dbReference type="OrthoDB" id="9451547at2759"/>
<proteinExistence type="predicted"/>
<feature type="transmembrane region" description="Helical" evidence="1">
    <location>
        <begin position="42"/>
        <end position="59"/>
    </location>
</feature>
<feature type="non-terminal residue" evidence="2">
    <location>
        <position position="205"/>
    </location>
</feature>
<dbReference type="PANTHER" id="PTHR35043:SF7">
    <property type="entry name" value="TRANSCRIPTION FACTOR DOMAIN-CONTAINING PROTEIN"/>
    <property type="match status" value="1"/>
</dbReference>
<keyword evidence="1" id="KW-0812">Transmembrane</keyword>
<dbReference type="PANTHER" id="PTHR35043">
    <property type="entry name" value="TRANSCRIPTION FACTOR DOMAIN-CONTAINING PROTEIN"/>
    <property type="match status" value="1"/>
</dbReference>
<name>A0A6A4HIG7_9AGAR</name>
<reference evidence="2" key="1">
    <citation type="journal article" date="2019" name="Environ. Microbiol.">
        <title>Fungal ecological strategies reflected in gene transcription - a case study of two litter decomposers.</title>
        <authorList>
            <person name="Barbi F."/>
            <person name="Kohler A."/>
            <person name="Barry K."/>
            <person name="Baskaran P."/>
            <person name="Daum C."/>
            <person name="Fauchery L."/>
            <person name="Ihrmark K."/>
            <person name="Kuo A."/>
            <person name="LaButti K."/>
            <person name="Lipzen A."/>
            <person name="Morin E."/>
            <person name="Grigoriev I.V."/>
            <person name="Henrissat B."/>
            <person name="Lindahl B."/>
            <person name="Martin F."/>
        </authorList>
    </citation>
    <scope>NUCLEOTIDE SEQUENCE</scope>
    <source>
        <strain evidence="2">JB14</strain>
    </source>
</reference>
<keyword evidence="1" id="KW-1133">Transmembrane helix</keyword>
<gene>
    <name evidence="2" type="ORF">BT96DRAFT_756931</name>
</gene>
<dbReference type="Proteomes" id="UP000799118">
    <property type="component" value="Unassembled WGS sequence"/>
</dbReference>
<protein>
    <submittedName>
        <fullName evidence="2">Uncharacterized protein</fullName>
    </submittedName>
</protein>
<sequence>RTRLSIIWSCIAVLISCTWVSIRPNLPASHEPKWGHTLRKGGLMLAMLLAPEVITLWAARQWIAARKLKTSQSIILANNWHLAHGFFATMGGFTLWDKDKNKPICVLRHTQPDSVTQPDPVTSEATFDNHADTIGEIPKQEIEARSSSDGFPKLIAIGQTAWFIVQLVVRRINHLAITQLEILTVAFAVTNCFVYVLWWNKPQGV</sequence>
<accession>A0A6A4HIG7</accession>
<keyword evidence="3" id="KW-1185">Reference proteome</keyword>
<dbReference type="AlphaFoldDB" id="A0A6A4HIG7"/>